<keyword evidence="6" id="KW-0788">Thiol protease</keyword>
<name>W0E8R4_9FIRM</name>
<feature type="domain" description="G5" evidence="8">
    <location>
        <begin position="200"/>
        <end position="280"/>
    </location>
</feature>
<evidence type="ECO:0000256" key="3">
    <source>
        <dbReference type="ARBA" id="ARBA00022729"/>
    </source>
</evidence>
<dbReference type="GO" id="GO:0006508">
    <property type="term" value="P:proteolysis"/>
    <property type="evidence" value="ECO:0007669"/>
    <property type="project" value="UniProtKB-KW"/>
</dbReference>
<dbReference type="Pfam" id="PF00877">
    <property type="entry name" value="NLPC_P60"/>
    <property type="match status" value="1"/>
</dbReference>
<dbReference type="InterPro" id="IPR036779">
    <property type="entry name" value="LysM_dom_sf"/>
</dbReference>
<evidence type="ECO:0000259" key="8">
    <source>
        <dbReference type="PROSITE" id="PS51109"/>
    </source>
</evidence>
<comment type="similarity">
    <text evidence="1">Belongs to the peptidase C40 family.</text>
</comment>
<dbReference type="Proteomes" id="UP000010847">
    <property type="component" value="Chromosome"/>
</dbReference>
<dbReference type="InterPro" id="IPR038765">
    <property type="entry name" value="Papain-like_cys_pep_sf"/>
</dbReference>
<dbReference type="HOGENOM" id="CLU_692083_0_0_9"/>
<evidence type="ECO:0000256" key="6">
    <source>
        <dbReference type="ARBA" id="ARBA00022807"/>
    </source>
</evidence>
<dbReference type="Pfam" id="PF07501">
    <property type="entry name" value="G5"/>
    <property type="match status" value="1"/>
</dbReference>
<dbReference type="InterPro" id="IPR000064">
    <property type="entry name" value="NLP_P60_dom"/>
</dbReference>
<dbReference type="PANTHER" id="PTHR47053:SF1">
    <property type="entry name" value="MUREIN DD-ENDOPEPTIDASE MEPH-RELATED"/>
    <property type="match status" value="1"/>
</dbReference>
<reference evidence="11 12" key="1">
    <citation type="submission" date="2013-12" db="EMBL/GenBank/DDBJ databases">
        <authorList>
            <consortium name="DOE Joint Genome Institute"/>
            <person name="Smidt H."/>
            <person name="Huntemann M."/>
            <person name="Han J."/>
            <person name="Chen A."/>
            <person name="Kyrpides N."/>
            <person name="Mavromatis K."/>
            <person name="Markowitz V."/>
            <person name="Palaniappan K."/>
            <person name="Ivanova N."/>
            <person name="Schaumberg A."/>
            <person name="Pati A."/>
            <person name="Liolios K."/>
            <person name="Nordberg H.P."/>
            <person name="Cantor M.N."/>
            <person name="Hua S.X."/>
            <person name="Woyke T."/>
        </authorList>
    </citation>
    <scope>NUCLEOTIDE SEQUENCE [LARGE SCALE GENOMIC DNA]</scope>
    <source>
        <strain evidence="12">DSM 15288</strain>
    </source>
</reference>
<dbReference type="InterPro" id="IPR018392">
    <property type="entry name" value="LysM"/>
</dbReference>
<evidence type="ECO:0000259" key="9">
    <source>
        <dbReference type="PROSITE" id="PS51782"/>
    </source>
</evidence>
<dbReference type="eggNOG" id="COG3583">
    <property type="taxonomic scope" value="Bacteria"/>
</dbReference>
<feature type="domain" description="LysM" evidence="9">
    <location>
        <begin position="148"/>
        <end position="193"/>
    </location>
</feature>
<dbReference type="PROSITE" id="PS51782">
    <property type="entry name" value="LYSM"/>
    <property type="match status" value="1"/>
</dbReference>
<gene>
    <name evidence="11" type="ORF">DESME_09415</name>
</gene>
<evidence type="ECO:0000256" key="5">
    <source>
        <dbReference type="ARBA" id="ARBA00022801"/>
    </source>
</evidence>
<keyword evidence="12" id="KW-1185">Reference proteome</keyword>
<keyword evidence="5 11" id="KW-0378">Hydrolase</keyword>
<accession>W0E8R4</accession>
<dbReference type="EMBL" id="CP007032">
    <property type="protein sequence ID" value="AHF07230.1"/>
    <property type="molecule type" value="Genomic_DNA"/>
</dbReference>
<dbReference type="KEGG" id="dmt:DESME_09415"/>
<dbReference type="SUPFAM" id="SSF54106">
    <property type="entry name" value="LysM domain"/>
    <property type="match status" value="1"/>
</dbReference>
<keyword evidence="3" id="KW-0732">Signal</keyword>
<evidence type="ECO:0000313" key="11">
    <source>
        <dbReference type="EMBL" id="AHF07230.1"/>
    </source>
</evidence>
<dbReference type="InterPro" id="IPR011098">
    <property type="entry name" value="G5_dom"/>
</dbReference>
<dbReference type="Gene3D" id="3.10.350.10">
    <property type="entry name" value="LysM domain"/>
    <property type="match status" value="1"/>
</dbReference>
<dbReference type="Pfam" id="PF01476">
    <property type="entry name" value="LysM"/>
    <property type="match status" value="1"/>
</dbReference>
<dbReference type="InterPro" id="IPR051202">
    <property type="entry name" value="Peptidase_C40"/>
</dbReference>
<dbReference type="CDD" id="cd00118">
    <property type="entry name" value="LysM"/>
    <property type="match status" value="1"/>
</dbReference>
<sequence length="412" mass="44457">MSFKKISLKKISLKDVSFKRIPWKSPQFIGGALIVTIVLVGSSLAFAHPPAYALLVDSNQKTTEAATQHAVALKIDGTTVAILANEDEANTLLQQYKDSFADPSSENKIDSVSFVEKVTIETMDASPSEIQPLDKTLQLLIDGHLTTKEYTVQKNDSWWLVARKNDMLTKDVLAGNPGMTESSPLKPGQVIKLVDTTPYLTVISKGTYTETQDIPYNTETKTDSSLRSGQTKVITPGSNGSKVVTYAYEQRNGHDVQRSVTSEQVTKQPVTQVVLQGPKTSGATNVSVSRGSNGSSLINHAMSLIGTPYVWGGTTQSGFDCSGFTQYVYRGSGISIPRTSYAQFASGTSVSRNNLSPGDLVFFNTDGPGASHVGIYIGGGSFVHAANPRRGVTTNSLNESYYASHYLGARRY</sequence>
<dbReference type="AlphaFoldDB" id="W0E8R4"/>
<keyword evidence="2" id="KW-0645">Protease</keyword>
<proteinExistence type="inferred from homology"/>
<evidence type="ECO:0000256" key="7">
    <source>
        <dbReference type="SAM" id="MobiDB-lite"/>
    </source>
</evidence>
<dbReference type="GO" id="GO:0008234">
    <property type="term" value="F:cysteine-type peptidase activity"/>
    <property type="evidence" value="ECO:0007669"/>
    <property type="project" value="UniProtKB-KW"/>
</dbReference>
<feature type="domain" description="NlpC/P60" evidence="10">
    <location>
        <begin position="291"/>
        <end position="412"/>
    </location>
</feature>
<protein>
    <submittedName>
        <fullName evidence="11">Hydrolase</fullName>
    </submittedName>
</protein>
<dbReference type="SMART" id="SM01208">
    <property type="entry name" value="G5"/>
    <property type="match status" value="1"/>
</dbReference>
<keyword evidence="4" id="KW-0677">Repeat</keyword>
<dbReference type="PROSITE" id="PS51109">
    <property type="entry name" value="G5"/>
    <property type="match status" value="1"/>
</dbReference>
<dbReference type="Gene3D" id="2.20.230.10">
    <property type="entry name" value="Resuscitation-promoting factor rpfb"/>
    <property type="match status" value="1"/>
</dbReference>
<feature type="region of interest" description="Disordered" evidence="7">
    <location>
        <begin position="215"/>
        <end position="234"/>
    </location>
</feature>
<dbReference type="PROSITE" id="PS51935">
    <property type="entry name" value="NLPC_P60"/>
    <property type="match status" value="1"/>
</dbReference>
<dbReference type="STRING" id="871968.DESME_09415"/>
<dbReference type="eggNOG" id="COG0791">
    <property type="taxonomic scope" value="Bacteria"/>
</dbReference>
<evidence type="ECO:0000256" key="4">
    <source>
        <dbReference type="ARBA" id="ARBA00022737"/>
    </source>
</evidence>
<evidence type="ECO:0000259" key="10">
    <source>
        <dbReference type="PROSITE" id="PS51935"/>
    </source>
</evidence>
<evidence type="ECO:0000256" key="2">
    <source>
        <dbReference type="ARBA" id="ARBA00022670"/>
    </source>
</evidence>
<dbReference type="Gene3D" id="3.90.1720.10">
    <property type="entry name" value="endopeptidase domain like (from Nostoc punctiforme)"/>
    <property type="match status" value="1"/>
</dbReference>
<dbReference type="PANTHER" id="PTHR47053">
    <property type="entry name" value="MUREIN DD-ENDOPEPTIDASE MEPH-RELATED"/>
    <property type="match status" value="1"/>
</dbReference>
<dbReference type="SUPFAM" id="SSF54001">
    <property type="entry name" value="Cysteine proteinases"/>
    <property type="match status" value="1"/>
</dbReference>
<evidence type="ECO:0000313" key="12">
    <source>
        <dbReference type="Proteomes" id="UP000010847"/>
    </source>
</evidence>
<evidence type="ECO:0000256" key="1">
    <source>
        <dbReference type="ARBA" id="ARBA00007074"/>
    </source>
</evidence>
<organism evidence="11 12">
    <name type="scientific">Desulfitobacterium metallireducens DSM 15288</name>
    <dbReference type="NCBI Taxonomy" id="871968"/>
    <lineage>
        <taxon>Bacteria</taxon>
        <taxon>Bacillati</taxon>
        <taxon>Bacillota</taxon>
        <taxon>Clostridia</taxon>
        <taxon>Eubacteriales</taxon>
        <taxon>Desulfitobacteriaceae</taxon>
        <taxon>Desulfitobacterium</taxon>
    </lineage>
</organism>